<accession>A0ABX8EIM7</accession>
<dbReference type="InterPro" id="IPR036291">
    <property type="entry name" value="NAD(P)-bd_dom_sf"/>
</dbReference>
<evidence type="ECO:0000256" key="1">
    <source>
        <dbReference type="ARBA" id="ARBA00004871"/>
    </source>
</evidence>
<dbReference type="NCBIfam" id="NF001311">
    <property type="entry name" value="PRK00258.1-3"/>
    <property type="match status" value="1"/>
</dbReference>
<evidence type="ECO:0000256" key="2">
    <source>
        <dbReference type="ARBA" id="ARBA00023141"/>
    </source>
</evidence>
<dbReference type="SUPFAM" id="SSF51735">
    <property type="entry name" value="NAD(P)-binding Rossmann-fold domains"/>
    <property type="match status" value="1"/>
</dbReference>
<keyword evidence="5" id="KW-0560">Oxidoreductase</keyword>
<keyword evidence="2" id="KW-0057">Aromatic amino acid biosynthesis</keyword>
<dbReference type="RefSeq" id="WP_214055925.1">
    <property type="nucleotide sequence ID" value="NZ_BAAAHS010000109.1"/>
</dbReference>
<dbReference type="InterPro" id="IPR022893">
    <property type="entry name" value="Shikimate_DH_fam"/>
</dbReference>
<dbReference type="SUPFAM" id="SSF53223">
    <property type="entry name" value="Aminoacid dehydrogenase-like, N-terminal domain"/>
    <property type="match status" value="1"/>
</dbReference>
<evidence type="ECO:0000259" key="3">
    <source>
        <dbReference type="Pfam" id="PF08501"/>
    </source>
</evidence>
<dbReference type="PANTHER" id="PTHR21089:SF1">
    <property type="entry name" value="BIFUNCTIONAL 3-DEHYDROQUINATE DEHYDRATASE_SHIKIMATE DEHYDROGENASE, CHLOROPLASTIC"/>
    <property type="match status" value="1"/>
</dbReference>
<name>A0ABX8EIM7_9ACTN</name>
<sequence length="277" mass="28544">MRCAVVGDPVDHSLSPVLHAAAYDRLGLAWTYGTVRAAGGELAGTVARLRAGDGGPPWRGLSVTAPLKREALALADRATGRARLAGGANTLVLTEHGVHADNTDLPGATAAVRERHHGPVDDVVVLGAGATAASILLGLCELGARRVTLLARDPARAAATAALVRAHPDRPDVRVTGFDADPWDPDVVVGTVPASAQDPRLVAAWSGAGLVFEAIYDPWPTPLAASVLDRGGVLVSGLDLLVHQAVLQVRAFTGLDVDVDLLRGAGERELAARAARS</sequence>
<dbReference type="Pfam" id="PF08501">
    <property type="entry name" value="Shikimate_dh_N"/>
    <property type="match status" value="1"/>
</dbReference>
<feature type="domain" description="SDH C-terminal" evidence="4">
    <location>
        <begin position="237"/>
        <end position="263"/>
    </location>
</feature>
<evidence type="ECO:0000313" key="5">
    <source>
        <dbReference type="EMBL" id="QVT80368.1"/>
    </source>
</evidence>
<dbReference type="Gene3D" id="3.40.50.720">
    <property type="entry name" value="NAD(P)-binding Rossmann-like Domain"/>
    <property type="match status" value="1"/>
</dbReference>
<dbReference type="Pfam" id="PF18317">
    <property type="entry name" value="SDH_C"/>
    <property type="match status" value="1"/>
</dbReference>
<gene>
    <name evidence="5" type="primary">aroE_2</name>
    <name evidence="5" type="ORF">ENKNEFLB_02763</name>
</gene>
<protein>
    <submittedName>
        <fullName evidence="5">Shikimate dehydrogenase (NADP(+))</fullName>
        <ecNumber evidence="5">1.1.1.25</ecNumber>
    </submittedName>
</protein>
<dbReference type="InterPro" id="IPR046346">
    <property type="entry name" value="Aminoacid_DH-like_N_sf"/>
</dbReference>
<reference evidence="5 6" key="1">
    <citation type="submission" date="2021-05" db="EMBL/GenBank/DDBJ databases">
        <title>Complete genome of Nocardioides aquaticus KCTC 9944T isolated from meromictic and hypersaline Ekho Lake, Antarctica.</title>
        <authorList>
            <person name="Hwang K."/>
            <person name="Kim K.M."/>
            <person name="Choe H."/>
        </authorList>
    </citation>
    <scope>NUCLEOTIDE SEQUENCE [LARGE SCALE GENOMIC DNA]</scope>
    <source>
        <strain evidence="5 6">KCTC 9944</strain>
    </source>
</reference>
<evidence type="ECO:0000259" key="4">
    <source>
        <dbReference type="Pfam" id="PF18317"/>
    </source>
</evidence>
<proteinExistence type="predicted"/>
<dbReference type="InterPro" id="IPR013708">
    <property type="entry name" value="Shikimate_DH-bd_N"/>
</dbReference>
<dbReference type="Gene3D" id="3.40.50.10860">
    <property type="entry name" value="Leucine Dehydrogenase, chain A, domain 1"/>
    <property type="match status" value="1"/>
</dbReference>
<keyword evidence="6" id="KW-1185">Reference proteome</keyword>
<keyword evidence="2" id="KW-0028">Amino-acid biosynthesis</keyword>
<organism evidence="5 6">
    <name type="scientific">Nocardioides aquaticus</name>
    <dbReference type="NCBI Taxonomy" id="160826"/>
    <lineage>
        <taxon>Bacteria</taxon>
        <taxon>Bacillati</taxon>
        <taxon>Actinomycetota</taxon>
        <taxon>Actinomycetes</taxon>
        <taxon>Propionibacteriales</taxon>
        <taxon>Nocardioidaceae</taxon>
        <taxon>Nocardioides</taxon>
    </lineage>
</organism>
<dbReference type="EC" id="1.1.1.25" evidence="5"/>
<evidence type="ECO:0000313" key="6">
    <source>
        <dbReference type="Proteomes" id="UP000679307"/>
    </source>
</evidence>
<dbReference type="Proteomes" id="UP000679307">
    <property type="component" value="Chromosome"/>
</dbReference>
<dbReference type="PANTHER" id="PTHR21089">
    <property type="entry name" value="SHIKIMATE DEHYDROGENASE"/>
    <property type="match status" value="1"/>
</dbReference>
<dbReference type="EMBL" id="CP075371">
    <property type="protein sequence ID" value="QVT80368.1"/>
    <property type="molecule type" value="Genomic_DNA"/>
</dbReference>
<dbReference type="GO" id="GO:0004764">
    <property type="term" value="F:shikimate 3-dehydrogenase (NADP+) activity"/>
    <property type="evidence" value="ECO:0007669"/>
    <property type="project" value="UniProtKB-EC"/>
</dbReference>
<feature type="domain" description="Shikimate dehydrogenase substrate binding N-terminal" evidence="3">
    <location>
        <begin position="5"/>
        <end position="91"/>
    </location>
</feature>
<comment type="pathway">
    <text evidence="1">Metabolic intermediate biosynthesis; chorismate biosynthesis; chorismate from D-erythrose 4-phosphate and phosphoenolpyruvate: step 4/7.</text>
</comment>
<dbReference type="InterPro" id="IPR041121">
    <property type="entry name" value="SDH_C"/>
</dbReference>